<accession>A0A6N9T3S7</accession>
<keyword evidence="4" id="KW-0472">Membrane</keyword>
<evidence type="ECO:0000313" key="8">
    <source>
        <dbReference type="Proteomes" id="UP000469011"/>
    </source>
</evidence>
<evidence type="ECO:0000256" key="1">
    <source>
        <dbReference type="ARBA" id="ARBA00004370"/>
    </source>
</evidence>
<dbReference type="PANTHER" id="PTHR10721:SF1">
    <property type="entry name" value="MITOCHONDRIAL IMPORT INNER MEMBRANE TRANSLOCASE SUBUNIT TIM44"/>
    <property type="match status" value="1"/>
</dbReference>
<proteinExistence type="inferred from homology"/>
<dbReference type="EMBL" id="JAAAMG010000006">
    <property type="protein sequence ID" value="NDW04706.1"/>
    <property type="molecule type" value="Genomic_DNA"/>
</dbReference>
<keyword evidence="8" id="KW-1185">Reference proteome</keyword>
<dbReference type="GO" id="GO:0030150">
    <property type="term" value="P:protein import into mitochondrial matrix"/>
    <property type="evidence" value="ECO:0007669"/>
    <property type="project" value="TreeGrafter"/>
</dbReference>
<evidence type="ECO:0000256" key="5">
    <source>
        <dbReference type="SAM" id="MobiDB-lite"/>
    </source>
</evidence>
<evidence type="ECO:0000259" key="6">
    <source>
        <dbReference type="SMART" id="SM00978"/>
    </source>
</evidence>
<dbReference type="PANTHER" id="PTHR10721">
    <property type="entry name" value="MITOCHONDRIAL IMPORT INNER MEMBRANE TRANSLOCASE SUBUNIT TIM44"/>
    <property type="match status" value="1"/>
</dbReference>
<dbReference type="Proteomes" id="UP000469011">
    <property type="component" value="Unassembled WGS sequence"/>
</dbReference>
<feature type="region of interest" description="Disordered" evidence="5">
    <location>
        <begin position="28"/>
        <end position="65"/>
    </location>
</feature>
<dbReference type="AlphaFoldDB" id="A0A6N9T3S7"/>
<gene>
    <name evidence="7" type="ORF">GTK09_09720</name>
</gene>
<comment type="similarity">
    <text evidence="2">Belongs to the Tim44 family.</text>
</comment>
<feature type="domain" description="Tim44-like" evidence="6">
    <location>
        <begin position="86"/>
        <end position="232"/>
    </location>
</feature>
<dbReference type="Gene3D" id="3.10.450.240">
    <property type="match status" value="1"/>
</dbReference>
<dbReference type="GO" id="GO:0016020">
    <property type="term" value="C:membrane"/>
    <property type="evidence" value="ECO:0007669"/>
    <property type="project" value="UniProtKB-SubCell"/>
</dbReference>
<dbReference type="RefSeq" id="WP_163462953.1">
    <property type="nucleotide sequence ID" value="NZ_JAAAMG010000006.1"/>
</dbReference>
<evidence type="ECO:0000313" key="7">
    <source>
        <dbReference type="EMBL" id="NDW04706.1"/>
    </source>
</evidence>
<keyword evidence="3" id="KW-0809">Transit peptide</keyword>
<evidence type="ECO:0000256" key="2">
    <source>
        <dbReference type="ARBA" id="ARBA00009597"/>
    </source>
</evidence>
<dbReference type="PIRSF" id="PIRSF031890">
    <property type="entry name" value="UCP031890_transporter_Tim44"/>
    <property type="match status" value="1"/>
</dbReference>
<feature type="compositionally biased region" description="Basic and acidic residues" evidence="5">
    <location>
        <begin position="28"/>
        <end position="47"/>
    </location>
</feature>
<evidence type="ECO:0000256" key="3">
    <source>
        <dbReference type="ARBA" id="ARBA00022946"/>
    </source>
</evidence>
<dbReference type="InterPro" id="IPR007379">
    <property type="entry name" value="Tim44-like_dom"/>
</dbReference>
<dbReference type="GO" id="GO:0051087">
    <property type="term" value="F:protein-folding chaperone binding"/>
    <property type="evidence" value="ECO:0007669"/>
    <property type="project" value="TreeGrafter"/>
</dbReference>
<dbReference type="InterPro" id="IPR032710">
    <property type="entry name" value="NTF2-like_dom_sf"/>
</dbReference>
<dbReference type="InterPro" id="IPR016985">
    <property type="entry name" value="UCP031890_Tim44-rel"/>
</dbReference>
<dbReference type="Pfam" id="PF04280">
    <property type="entry name" value="Tim44"/>
    <property type="match status" value="1"/>
</dbReference>
<dbReference type="SUPFAM" id="SSF54427">
    <property type="entry name" value="NTF2-like"/>
    <property type="match status" value="1"/>
</dbReference>
<sequence>MSFGTIFFIVLAAIVLFQLRNVLGRRTGSERPPFDPYTRTEARREETASNGNVVTLPNRRSEEGEGVPTRILYEKIDKVATPGSPLNAELRKMRDVDPEFDPVEFLEGAKIAYEMIVNGFADGDRRVLKGLLSADVYADFEKAITERETAGHKMNSSFVGIGDAKIVAAEMKERDAHITVRFVSQLISATVGANGEVIDGDPESVVEVRDVWTFARDIRSRDPNWKLVGTESDEV</sequence>
<organism evidence="7 8">
    <name type="scientific">Jiella pacifica</name>
    <dbReference type="NCBI Taxonomy" id="2696469"/>
    <lineage>
        <taxon>Bacteria</taxon>
        <taxon>Pseudomonadati</taxon>
        <taxon>Pseudomonadota</taxon>
        <taxon>Alphaproteobacteria</taxon>
        <taxon>Hyphomicrobiales</taxon>
        <taxon>Aurantimonadaceae</taxon>
        <taxon>Jiella</taxon>
    </lineage>
</organism>
<name>A0A6N9T3S7_9HYPH</name>
<comment type="caution">
    <text evidence="7">The sequence shown here is derived from an EMBL/GenBank/DDBJ whole genome shotgun (WGS) entry which is preliminary data.</text>
</comment>
<reference evidence="7 8" key="1">
    <citation type="submission" date="2020-01" db="EMBL/GenBank/DDBJ databases">
        <title>Jiella pacifica sp. nov.</title>
        <authorList>
            <person name="Xue Z."/>
            <person name="Zhu S."/>
            <person name="Chen J."/>
            <person name="Yang J."/>
        </authorList>
    </citation>
    <scope>NUCLEOTIDE SEQUENCE [LARGE SCALE GENOMIC DNA]</scope>
    <source>
        <strain evidence="7 8">40Bstr34</strain>
    </source>
</reference>
<dbReference type="SMART" id="SM00978">
    <property type="entry name" value="Tim44"/>
    <property type="match status" value="1"/>
</dbReference>
<evidence type="ECO:0000256" key="4">
    <source>
        <dbReference type="ARBA" id="ARBA00023136"/>
    </source>
</evidence>
<dbReference type="InterPro" id="IPR039544">
    <property type="entry name" value="Tim44-like"/>
</dbReference>
<comment type="subcellular location">
    <subcellularLocation>
        <location evidence="1">Membrane</location>
    </subcellularLocation>
</comment>
<dbReference type="NCBIfam" id="NF033779">
    <property type="entry name" value="Tim44_TimA_adap"/>
    <property type="match status" value="1"/>
</dbReference>
<protein>
    <submittedName>
        <fullName evidence="7">Tim44/TimA family putative adaptor protein</fullName>
    </submittedName>
</protein>